<dbReference type="GO" id="GO:0000428">
    <property type="term" value="C:DNA-directed RNA polymerase complex"/>
    <property type="evidence" value="ECO:0007669"/>
    <property type="project" value="UniProtKB-KW"/>
</dbReference>
<comment type="caution">
    <text evidence="2">The sequence shown here is derived from an EMBL/GenBank/DDBJ whole genome shotgun (WGS) entry which is preliminary data.</text>
</comment>
<keyword evidence="2" id="KW-0240">DNA-directed RNA polymerase</keyword>
<proteinExistence type="predicted"/>
<evidence type="ECO:0000313" key="3">
    <source>
        <dbReference type="Proteomes" id="UP000537326"/>
    </source>
</evidence>
<evidence type="ECO:0000313" key="2">
    <source>
        <dbReference type="EMBL" id="NYI09162.1"/>
    </source>
</evidence>
<keyword evidence="3" id="KW-1185">Reference proteome</keyword>
<keyword evidence="2" id="KW-0804">Transcription</keyword>
<evidence type="ECO:0000256" key="1">
    <source>
        <dbReference type="SAM" id="MobiDB-lite"/>
    </source>
</evidence>
<dbReference type="Proteomes" id="UP000537326">
    <property type="component" value="Unassembled WGS sequence"/>
</dbReference>
<reference evidence="2 3" key="1">
    <citation type="submission" date="2020-07" db="EMBL/GenBank/DDBJ databases">
        <title>Sequencing the genomes of 1000 actinobacteria strains.</title>
        <authorList>
            <person name="Klenk H.-P."/>
        </authorList>
    </citation>
    <scope>NUCLEOTIDE SEQUENCE [LARGE SCALE GENOMIC DNA]</scope>
    <source>
        <strain evidence="2 3">DSM 18248</strain>
    </source>
</reference>
<dbReference type="EMBL" id="JACBZI010000001">
    <property type="protein sequence ID" value="NYI09162.1"/>
    <property type="molecule type" value="Genomic_DNA"/>
</dbReference>
<dbReference type="Gene3D" id="1.20.140.160">
    <property type="match status" value="1"/>
</dbReference>
<sequence length="616" mass="66975">MRDPEEFDAFYKDARDRLLVQTFALTGDVRASRSAVRDTFVVAWHHWRKVSRDGGAEAWARPHAWAHAHRRHTARRWHKEKGLEPEVAATIEALGRLTHTQRRVLLLTHLATVSLEQMAREISQTVEDTTRELQTATSQFAMHRDVATTAVPSLLRSLFDTTLDGRWPRASIIRRAGATRRRTHTTVGAVAVVAAVAVAGGLVSDPTGVRPTLDREPVAALAPPTASVSPTPEDSDVLPSTAMLGVDRVSSLLPGKGWEELTTHDNTHGDGLVMPCQQARYADPRLVDALVREIKTPRGSEPRRSVVASTEASRNEMAATRAMNRLRGWFARCQDERSQLLSTSTVTGVGDEALQLVLRDWDDPVTTTVVGLARSGRFVVSTSSSVRAARVESPQAQTRLLAEAVAGVCDLPGGSACPSGTPATERRDALPAGDPASMLVESDLPPVSGVDAPWVGTRPEKARGQNAAATRCDKTSFSGSTGGERMRGPWTRTFLIPEAELPVEFGLTETVGRLPEKQARSFVSTIRRKMGSCSDRELGTDVLIAASRTSSKEELAVWHVTVELTENRSVKYFMAVARTGGHLLQLGFIPAPGVEMDRGAFLALAERGLERLRSAD</sequence>
<accession>A0A7Y9YDA8</accession>
<protein>
    <submittedName>
        <fullName evidence="2">DNA-directed RNA polymerase specialized sigma24 family protein</fullName>
    </submittedName>
</protein>
<organism evidence="2 3">
    <name type="scientific">Nocardioides marinus</name>
    <dbReference type="NCBI Taxonomy" id="374514"/>
    <lineage>
        <taxon>Bacteria</taxon>
        <taxon>Bacillati</taxon>
        <taxon>Actinomycetota</taxon>
        <taxon>Actinomycetes</taxon>
        <taxon>Propionibacteriales</taxon>
        <taxon>Nocardioidaceae</taxon>
        <taxon>Nocardioides</taxon>
    </lineage>
</organism>
<gene>
    <name evidence="2" type="ORF">BKA05_000677</name>
</gene>
<feature type="region of interest" description="Disordered" evidence="1">
    <location>
        <begin position="452"/>
        <end position="485"/>
    </location>
</feature>
<dbReference type="RefSeq" id="WP_179530179.1">
    <property type="nucleotide sequence ID" value="NZ_BAAAPP010000002.1"/>
</dbReference>
<name>A0A7Y9YDA8_9ACTN</name>
<dbReference type="AlphaFoldDB" id="A0A7Y9YDA8"/>